<dbReference type="GeneID" id="54488638"/>
<keyword evidence="3" id="KW-1185">Reference proteome</keyword>
<organism evidence="2 3">
    <name type="scientific">Pseudovirgaria hyperparasitica</name>
    <dbReference type="NCBI Taxonomy" id="470096"/>
    <lineage>
        <taxon>Eukaryota</taxon>
        <taxon>Fungi</taxon>
        <taxon>Dikarya</taxon>
        <taxon>Ascomycota</taxon>
        <taxon>Pezizomycotina</taxon>
        <taxon>Dothideomycetes</taxon>
        <taxon>Dothideomycetes incertae sedis</taxon>
        <taxon>Acrospermales</taxon>
        <taxon>Acrospermaceae</taxon>
        <taxon>Pseudovirgaria</taxon>
    </lineage>
</organism>
<dbReference type="RefSeq" id="XP_033596398.1">
    <property type="nucleotide sequence ID" value="XM_033747584.1"/>
</dbReference>
<feature type="compositionally biased region" description="Acidic residues" evidence="1">
    <location>
        <begin position="174"/>
        <end position="183"/>
    </location>
</feature>
<feature type="compositionally biased region" description="Polar residues" evidence="1">
    <location>
        <begin position="321"/>
        <end position="339"/>
    </location>
</feature>
<dbReference type="AlphaFoldDB" id="A0A6A6VXF8"/>
<feature type="compositionally biased region" description="Basic and acidic residues" evidence="1">
    <location>
        <begin position="345"/>
        <end position="361"/>
    </location>
</feature>
<name>A0A6A6VXF8_9PEZI</name>
<evidence type="ECO:0000313" key="3">
    <source>
        <dbReference type="Proteomes" id="UP000799437"/>
    </source>
</evidence>
<dbReference type="EMBL" id="ML996582">
    <property type="protein sequence ID" value="KAF2753947.1"/>
    <property type="molecule type" value="Genomic_DNA"/>
</dbReference>
<evidence type="ECO:0000256" key="1">
    <source>
        <dbReference type="SAM" id="MobiDB-lite"/>
    </source>
</evidence>
<reference evidence="2" key="1">
    <citation type="journal article" date="2020" name="Stud. Mycol.">
        <title>101 Dothideomycetes genomes: a test case for predicting lifestyles and emergence of pathogens.</title>
        <authorList>
            <person name="Haridas S."/>
            <person name="Albert R."/>
            <person name="Binder M."/>
            <person name="Bloem J."/>
            <person name="Labutti K."/>
            <person name="Salamov A."/>
            <person name="Andreopoulos B."/>
            <person name="Baker S."/>
            <person name="Barry K."/>
            <person name="Bills G."/>
            <person name="Bluhm B."/>
            <person name="Cannon C."/>
            <person name="Castanera R."/>
            <person name="Culley D."/>
            <person name="Daum C."/>
            <person name="Ezra D."/>
            <person name="Gonzalez J."/>
            <person name="Henrissat B."/>
            <person name="Kuo A."/>
            <person name="Liang C."/>
            <person name="Lipzen A."/>
            <person name="Lutzoni F."/>
            <person name="Magnuson J."/>
            <person name="Mondo S."/>
            <person name="Nolan M."/>
            <person name="Ohm R."/>
            <person name="Pangilinan J."/>
            <person name="Park H.-J."/>
            <person name="Ramirez L."/>
            <person name="Alfaro M."/>
            <person name="Sun H."/>
            <person name="Tritt A."/>
            <person name="Yoshinaga Y."/>
            <person name="Zwiers L.-H."/>
            <person name="Turgeon B."/>
            <person name="Goodwin S."/>
            <person name="Spatafora J."/>
            <person name="Crous P."/>
            <person name="Grigoriev I."/>
        </authorList>
    </citation>
    <scope>NUCLEOTIDE SEQUENCE</scope>
    <source>
        <strain evidence="2">CBS 121739</strain>
    </source>
</reference>
<evidence type="ECO:0000313" key="2">
    <source>
        <dbReference type="EMBL" id="KAF2753947.1"/>
    </source>
</evidence>
<accession>A0A6A6VXF8</accession>
<feature type="region of interest" description="Disordered" evidence="1">
    <location>
        <begin position="1"/>
        <end position="59"/>
    </location>
</feature>
<sequence>MSQQHSSSFFVPPQGLDQLHNISTSESRSYDRGLQGKPDFRRGSGTPFPRGSATESYPPRIQYGVEQSDLSCDVGLFNPANLPLFRDHTSPYGGFSFAPSSRKTIESPPVSPRTSPTHFNTRLGHENHALPEPEDQGPSSSHGSDRGADGVGHPNPLDRNTVHAGSKRKLMSDSVDDDDDDEIVAQAPPKRKKGNALQRTNQVDFEKANGLFVDFASVEVGAQIAEAGLPNQYAPAADEDVEEGSLPPDTMPTAEYMRHNNHQISRWRSNLQDPTDVDFPHDPNSPGAGSPAAMQATPPLEANTWGPPMDQAGPSPARLSNGANNTNRNGSPFSDLTSISRRRPNPRDHRATQSQRGEHHGGRGHPAPLPNATANPVEPPHLPLHGRVYAEIVVPNGRFEERMIVDQMNCHWVFEAASRYAFERENGMGAVSLDDFVRIFGLGRHYGHWEPR</sequence>
<feature type="region of interest" description="Disordered" evidence="1">
    <location>
        <begin position="271"/>
        <end position="376"/>
    </location>
</feature>
<feature type="region of interest" description="Disordered" evidence="1">
    <location>
        <begin position="96"/>
        <end position="199"/>
    </location>
</feature>
<proteinExistence type="predicted"/>
<gene>
    <name evidence="2" type="ORF">EJ05DRAFT_504545</name>
</gene>
<dbReference type="Proteomes" id="UP000799437">
    <property type="component" value="Unassembled WGS sequence"/>
</dbReference>
<protein>
    <submittedName>
        <fullName evidence="2">Uncharacterized protein</fullName>
    </submittedName>
</protein>